<proteinExistence type="predicted"/>
<protein>
    <submittedName>
        <fullName evidence="1">Uncharacterized protein</fullName>
    </submittedName>
</protein>
<sequence>MIKNATIAPIIDPIIMNSVKNESFIDIIMVDE</sequence>
<accession>A0A382AF09</accession>
<gene>
    <name evidence="1" type="ORF">METZ01_LOCUS152725</name>
</gene>
<name>A0A382AF09_9ZZZZ</name>
<reference evidence="1" key="1">
    <citation type="submission" date="2018-05" db="EMBL/GenBank/DDBJ databases">
        <authorList>
            <person name="Lanie J.A."/>
            <person name="Ng W.-L."/>
            <person name="Kazmierczak K.M."/>
            <person name="Andrzejewski T.M."/>
            <person name="Davidsen T.M."/>
            <person name="Wayne K.J."/>
            <person name="Tettelin H."/>
            <person name="Glass J.I."/>
            <person name="Rusch D."/>
            <person name="Podicherti R."/>
            <person name="Tsui H.-C.T."/>
            <person name="Winkler M.E."/>
        </authorList>
    </citation>
    <scope>NUCLEOTIDE SEQUENCE</scope>
</reference>
<organism evidence="1">
    <name type="scientific">marine metagenome</name>
    <dbReference type="NCBI Taxonomy" id="408172"/>
    <lineage>
        <taxon>unclassified sequences</taxon>
        <taxon>metagenomes</taxon>
        <taxon>ecological metagenomes</taxon>
    </lineage>
</organism>
<dbReference type="EMBL" id="UINC01025033">
    <property type="protein sequence ID" value="SVA99871.1"/>
    <property type="molecule type" value="Genomic_DNA"/>
</dbReference>
<evidence type="ECO:0000313" key="1">
    <source>
        <dbReference type="EMBL" id="SVA99871.1"/>
    </source>
</evidence>
<dbReference type="AlphaFoldDB" id="A0A382AF09"/>